<dbReference type="InterPro" id="IPR042121">
    <property type="entry name" value="MutL_C_regsub"/>
</dbReference>
<dbReference type="OMA" id="MRPRRMP"/>
<dbReference type="InterPro" id="IPR020568">
    <property type="entry name" value="Ribosomal_Su5_D2-typ_SF"/>
</dbReference>
<dbReference type="InterPro" id="IPR037198">
    <property type="entry name" value="MutL_C_sf"/>
</dbReference>
<dbReference type="InterPro" id="IPR014762">
    <property type="entry name" value="DNA_mismatch_repair_CS"/>
</dbReference>
<dbReference type="CDD" id="cd03484">
    <property type="entry name" value="MutL_Trans_hPMS_2_like"/>
    <property type="match status" value="1"/>
</dbReference>
<protein>
    <recommendedName>
        <fullName evidence="7">Mismatch repair endonuclease PMS2</fullName>
    </recommendedName>
</protein>
<dbReference type="InterPro" id="IPR014790">
    <property type="entry name" value="MutL_C"/>
</dbReference>
<dbReference type="EnsemblMetazoa" id="XM_014392901.2">
    <property type="protein sequence ID" value="XP_014248387.1"/>
    <property type="gene ID" value="LOC106666031"/>
</dbReference>
<dbReference type="FunFam" id="3.30.230.10:FF:000032">
    <property type="entry name" value="mismatch repair endonuclease PMS2 isoform X2"/>
    <property type="match status" value="1"/>
</dbReference>
<dbReference type="RefSeq" id="XP_014248387.1">
    <property type="nucleotide sequence ID" value="XM_014392901.2"/>
</dbReference>
<evidence type="ECO:0000313" key="5">
    <source>
        <dbReference type="EnsemblMetazoa" id="XP_014248387.1"/>
    </source>
</evidence>
<dbReference type="Gene3D" id="3.30.230.10">
    <property type="match status" value="1"/>
</dbReference>
<dbReference type="Proteomes" id="UP000494040">
    <property type="component" value="Unassembled WGS sequence"/>
</dbReference>
<accession>A0A8I6RLD3</accession>
<name>A0A8I6RLD3_CIMLE</name>
<dbReference type="CTD" id="5395"/>
<dbReference type="SUPFAM" id="SSF55874">
    <property type="entry name" value="ATPase domain of HSP90 chaperone/DNA topoisomerase II/histidine kinase"/>
    <property type="match status" value="1"/>
</dbReference>
<dbReference type="SMART" id="SM01340">
    <property type="entry name" value="DNA_mis_repair"/>
    <property type="match status" value="1"/>
</dbReference>
<dbReference type="AlphaFoldDB" id="A0A8I6RLD3"/>
<dbReference type="InterPro" id="IPR038973">
    <property type="entry name" value="MutL/Mlh/Pms-like"/>
</dbReference>
<feature type="domain" description="DNA mismatch repair protein S5" evidence="4">
    <location>
        <begin position="219"/>
        <end position="354"/>
    </location>
</feature>
<evidence type="ECO:0000259" key="3">
    <source>
        <dbReference type="SMART" id="SM00853"/>
    </source>
</evidence>
<dbReference type="GO" id="GO:0016887">
    <property type="term" value="F:ATP hydrolysis activity"/>
    <property type="evidence" value="ECO:0007669"/>
    <property type="project" value="InterPro"/>
</dbReference>
<evidence type="ECO:0000256" key="2">
    <source>
        <dbReference type="ARBA" id="ARBA00022763"/>
    </source>
</evidence>
<dbReference type="GO" id="GO:0005524">
    <property type="term" value="F:ATP binding"/>
    <property type="evidence" value="ECO:0007669"/>
    <property type="project" value="InterPro"/>
</dbReference>
<dbReference type="InterPro" id="IPR036890">
    <property type="entry name" value="HATPase_C_sf"/>
</dbReference>
<dbReference type="Pfam" id="PF01119">
    <property type="entry name" value="DNA_mis_repair"/>
    <property type="match status" value="1"/>
</dbReference>
<dbReference type="PANTHER" id="PTHR10073">
    <property type="entry name" value="DNA MISMATCH REPAIR PROTEIN MLH, PMS, MUTL"/>
    <property type="match status" value="1"/>
</dbReference>
<dbReference type="Pfam" id="PF08676">
    <property type="entry name" value="MutL_C"/>
    <property type="match status" value="1"/>
</dbReference>
<dbReference type="SUPFAM" id="SSF54211">
    <property type="entry name" value="Ribosomal protein S5 domain 2-like"/>
    <property type="match status" value="1"/>
</dbReference>
<comment type="similarity">
    <text evidence="1">Belongs to the DNA mismatch repair MutL/HexB family.</text>
</comment>
<keyword evidence="2" id="KW-0227">DNA damage</keyword>
<feature type="domain" description="MutL C-terminal dimerisation" evidence="3">
    <location>
        <begin position="612"/>
        <end position="756"/>
    </location>
</feature>
<dbReference type="InterPro" id="IPR002099">
    <property type="entry name" value="MutL/Mlh/PMS"/>
</dbReference>
<reference evidence="5" key="1">
    <citation type="submission" date="2022-01" db="UniProtKB">
        <authorList>
            <consortium name="EnsemblMetazoa"/>
        </authorList>
    </citation>
    <scope>IDENTIFICATION</scope>
</reference>
<dbReference type="GO" id="GO:0006298">
    <property type="term" value="P:mismatch repair"/>
    <property type="evidence" value="ECO:0007669"/>
    <property type="project" value="InterPro"/>
</dbReference>
<dbReference type="FunFam" id="3.30.1370.100:FF:000001">
    <property type="entry name" value="Mismatch repair endonuclease pms1, putative"/>
    <property type="match status" value="1"/>
</dbReference>
<dbReference type="InterPro" id="IPR042120">
    <property type="entry name" value="MutL_C_dimsub"/>
</dbReference>
<dbReference type="PANTHER" id="PTHR10073:SF52">
    <property type="entry name" value="MISMATCH REPAIR ENDONUCLEASE PMS2"/>
    <property type="match status" value="1"/>
</dbReference>
<dbReference type="SMART" id="SM00853">
    <property type="entry name" value="MutL_C"/>
    <property type="match status" value="1"/>
</dbReference>
<dbReference type="InterPro" id="IPR014721">
    <property type="entry name" value="Ribsml_uS5_D2-typ_fold_subgr"/>
</dbReference>
<dbReference type="Gene3D" id="3.30.1370.100">
    <property type="entry name" value="MutL, C-terminal domain, regulatory subdomain"/>
    <property type="match status" value="1"/>
</dbReference>
<dbReference type="KEGG" id="clec:106666031"/>
<dbReference type="GeneID" id="106666031"/>
<dbReference type="Gene3D" id="3.30.565.10">
    <property type="entry name" value="Histidine kinase-like ATPase, C-terminal domain"/>
    <property type="match status" value="1"/>
</dbReference>
<dbReference type="GO" id="GO:0140664">
    <property type="term" value="F:ATP-dependent DNA damage sensor activity"/>
    <property type="evidence" value="ECO:0007669"/>
    <property type="project" value="InterPro"/>
</dbReference>
<dbReference type="Pfam" id="PF13589">
    <property type="entry name" value="HATPase_c_3"/>
    <property type="match status" value="1"/>
</dbReference>
<organism evidence="5 6">
    <name type="scientific">Cimex lectularius</name>
    <name type="common">Bed bug</name>
    <name type="synonym">Acanthia lectularia</name>
    <dbReference type="NCBI Taxonomy" id="79782"/>
    <lineage>
        <taxon>Eukaryota</taxon>
        <taxon>Metazoa</taxon>
        <taxon>Ecdysozoa</taxon>
        <taxon>Arthropoda</taxon>
        <taxon>Hexapoda</taxon>
        <taxon>Insecta</taxon>
        <taxon>Pterygota</taxon>
        <taxon>Neoptera</taxon>
        <taxon>Paraneoptera</taxon>
        <taxon>Hemiptera</taxon>
        <taxon>Heteroptera</taxon>
        <taxon>Panheteroptera</taxon>
        <taxon>Cimicomorpha</taxon>
        <taxon>Cimicidae</taxon>
        <taxon>Cimex</taxon>
    </lineage>
</organism>
<dbReference type="NCBIfam" id="TIGR00585">
    <property type="entry name" value="mutl"/>
    <property type="match status" value="1"/>
</dbReference>
<evidence type="ECO:0000313" key="6">
    <source>
        <dbReference type="Proteomes" id="UP000494040"/>
    </source>
</evidence>
<keyword evidence="6" id="KW-1185">Reference proteome</keyword>
<dbReference type="SUPFAM" id="SSF118116">
    <property type="entry name" value="DNA mismatch repair protein MutL"/>
    <property type="match status" value="1"/>
</dbReference>
<evidence type="ECO:0000259" key="4">
    <source>
        <dbReference type="SMART" id="SM01340"/>
    </source>
</evidence>
<dbReference type="FunFam" id="3.30.565.10:FF:000014">
    <property type="entry name" value="Mismatch repair endonuclease pms1, putative"/>
    <property type="match status" value="1"/>
</dbReference>
<dbReference type="InterPro" id="IPR013507">
    <property type="entry name" value="DNA_mismatch_S5_2-like"/>
</dbReference>
<dbReference type="PROSITE" id="PS00058">
    <property type="entry name" value="DNA_MISMATCH_REPAIR_1"/>
    <property type="match status" value="1"/>
</dbReference>
<evidence type="ECO:0008006" key="7">
    <source>
        <dbReference type="Google" id="ProtNLM"/>
    </source>
</evidence>
<dbReference type="CDD" id="cd16926">
    <property type="entry name" value="HATPase_MutL-MLH-PMS-like"/>
    <property type="match status" value="1"/>
</dbReference>
<dbReference type="Gene3D" id="3.30.1540.20">
    <property type="entry name" value="MutL, C-terminal domain, dimerisation subdomain"/>
    <property type="match status" value="1"/>
</dbReference>
<dbReference type="OrthoDB" id="10254304at2759"/>
<sequence>MSKESVIKAIDKTSVHRICSGQVVLNLATAVKELVENSIDASATVIEVKLKDYGSESVEVTDNGHGVHPDNFKGLTLKHHTSKLRDFSDLVGVETFGFRGEALSSLCALSSLSVLTRHTSQDCGTHLVFDSYGDIIQETQCARQIGTTVILEKLFHSLPVRQKEFHKNLKREYNKMVQFLYSYCLIATNTRITCINQMAKGARSTVVSTQGCQTVKENISCIFGAKQLNNVLVFSMHPPAQEVLEELKLEKSDCDIFDLDGLISSCAHGSGRATGDRQFYYINSRPCESLKIMKAVNEVYRQYNPNQYPFVFLNIKVAKDSVDVNVTPDKKQIFLAHEKLLLAIIKSSLNKIFCTIPSTYAMNNVPEKNVDVSRISEESKLNLSIFSQWRKDLKRGADNEPNLTMTKVPRIEKAQSKLNSFLFKPGQNSADHNCKNETNSSNLEVMGSIGNLKPERCNDKTDFKPRFKIFEKTHPEKLSESLTQIPVKVEEIFEKQTDPSDEACFVEIPENLTQNPAECHFEEIPENLDTPAKNNVVVPEEKIEYDSYIERGKKCIGMNIDIEMLKAKKSKSKVKTLPLIRFRAVIDPTRNDQAENELKREISKEMFSMMYIIGQFNLGFIITKLGSDLFIIDQHASDEKFNFETLQKTTVITNQKLVMPELLDLTAANEAILFDNLDIFKKNGFEFKIDKSAPPTKRVSLSAKPMSKNWLFGREDIDELIFMLQDSPNSDCRPSRVRAMFASRACRKSVMVGKALSLKEMRRLVTQMGTIEHPWNCPHGRPTMRHLVNLDLLQDS</sequence>
<proteinExistence type="inferred from homology"/>
<evidence type="ECO:0000256" key="1">
    <source>
        <dbReference type="ARBA" id="ARBA00006082"/>
    </source>
</evidence>
<dbReference type="GO" id="GO:0030983">
    <property type="term" value="F:mismatched DNA binding"/>
    <property type="evidence" value="ECO:0007669"/>
    <property type="project" value="InterPro"/>
</dbReference>
<dbReference type="GO" id="GO:0032389">
    <property type="term" value="C:MutLalpha complex"/>
    <property type="evidence" value="ECO:0007669"/>
    <property type="project" value="TreeGrafter"/>
</dbReference>